<dbReference type="SMART" id="SM00448">
    <property type="entry name" value="REC"/>
    <property type="match status" value="1"/>
</dbReference>
<dbReference type="PROSITE" id="PS50110">
    <property type="entry name" value="RESPONSE_REGULATORY"/>
    <property type="match status" value="1"/>
</dbReference>
<sequence length="187" mass="21645">MDKYSILVADSSEMYRKKVCDLLIKKGYKIFQATNGAGAIRMSRSVFPNLVLMDMNIWGMPSYEAARIIENDKLSNVVFITNNLNQSFYEKLKGMNIFAYIKKPINPEQFYQVVEFSIMNSNKINSLIKKVKKLENTLESRKKLDRAKGILMEKLNITEDEAYKILRRKSMDACISMSEMAEKIINN</sequence>
<dbReference type="InterPro" id="IPR005561">
    <property type="entry name" value="ANTAR"/>
</dbReference>
<dbReference type="InterPro" id="IPR050595">
    <property type="entry name" value="Bact_response_regulator"/>
</dbReference>
<gene>
    <name evidence="7" type="ORF">SAMN02194393_05364</name>
</gene>
<dbReference type="AlphaFoldDB" id="A0A1T5MUN7"/>
<evidence type="ECO:0000256" key="2">
    <source>
        <dbReference type="ARBA" id="ARBA00022553"/>
    </source>
</evidence>
<evidence type="ECO:0000313" key="8">
    <source>
        <dbReference type="Proteomes" id="UP000190285"/>
    </source>
</evidence>
<dbReference type="GO" id="GO:0000160">
    <property type="term" value="P:phosphorelay signal transduction system"/>
    <property type="evidence" value="ECO:0007669"/>
    <property type="project" value="InterPro"/>
</dbReference>
<keyword evidence="8" id="KW-1185">Reference proteome</keyword>
<feature type="domain" description="Response regulatory" evidence="5">
    <location>
        <begin position="5"/>
        <end position="118"/>
    </location>
</feature>
<dbReference type="SUPFAM" id="SSF52172">
    <property type="entry name" value="CheY-like"/>
    <property type="match status" value="1"/>
</dbReference>
<keyword evidence="2 4" id="KW-0597">Phosphoprotein</keyword>
<dbReference type="Gene3D" id="1.10.10.10">
    <property type="entry name" value="Winged helix-like DNA-binding domain superfamily/Winged helix DNA-binding domain"/>
    <property type="match status" value="1"/>
</dbReference>
<name>A0A1T5MUN7_9FIRM</name>
<dbReference type="RefSeq" id="WP_079495932.1">
    <property type="nucleotide sequence ID" value="NZ_FUZT01000026.1"/>
</dbReference>
<dbReference type="STRING" id="36842.SAMN02194393_05364"/>
<dbReference type="Proteomes" id="UP000190285">
    <property type="component" value="Unassembled WGS sequence"/>
</dbReference>
<feature type="domain" description="ANTAR" evidence="6">
    <location>
        <begin position="124"/>
        <end position="185"/>
    </location>
</feature>
<dbReference type="PIRSF" id="PIRSF036382">
    <property type="entry name" value="RR_antiterm"/>
    <property type="match status" value="1"/>
</dbReference>
<dbReference type="InterPro" id="IPR036388">
    <property type="entry name" value="WH-like_DNA-bd_sf"/>
</dbReference>
<dbReference type="PANTHER" id="PTHR44591">
    <property type="entry name" value="STRESS RESPONSE REGULATOR PROTEIN 1"/>
    <property type="match status" value="1"/>
</dbReference>
<dbReference type="PROSITE" id="PS50921">
    <property type="entry name" value="ANTAR"/>
    <property type="match status" value="1"/>
</dbReference>
<evidence type="ECO:0000313" key="7">
    <source>
        <dbReference type="EMBL" id="SKC91764.1"/>
    </source>
</evidence>
<dbReference type="Pfam" id="PF00072">
    <property type="entry name" value="Response_reg"/>
    <property type="match status" value="1"/>
</dbReference>
<dbReference type="InterPro" id="IPR001789">
    <property type="entry name" value="Sig_transdc_resp-reg_receiver"/>
</dbReference>
<dbReference type="SMART" id="SM01012">
    <property type="entry name" value="ANTAR"/>
    <property type="match status" value="1"/>
</dbReference>
<evidence type="ECO:0000259" key="5">
    <source>
        <dbReference type="PROSITE" id="PS50110"/>
    </source>
</evidence>
<proteinExistence type="predicted"/>
<dbReference type="InterPro" id="IPR008327">
    <property type="entry name" value="Sig_transdc_resp-reg_antiterm"/>
</dbReference>
<dbReference type="Pfam" id="PF03861">
    <property type="entry name" value="ANTAR"/>
    <property type="match status" value="1"/>
</dbReference>
<dbReference type="GO" id="GO:0003723">
    <property type="term" value="F:RNA binding"/>
    <property type="evidence" value="ECO:0007669"/>
    <property type="project" value="InterPro"/>
</dbReference>
<dbReference type="OrthoDB" id="9808843at2"/>
<dbReference type="InterPro" id="IPR011006">
    <property type="entry name" value="CheY-like_superfamily"/>
</dbReference>
<dbReference type="Gene3D" id="3.40.50.2300">
    <property type="match status" value="1"/>
</dbReference>
<accession>A0A1T5MUN7</accession>
<evidence type="ECO:0000256" key="1">
    <source>
        <dbReference type="ARBA" id="ARBA00018672"/>
    </source>
</evidence>
<dbReference type="PANTHER" id="PTHR44591:SF23">
    <property type="entry name" value="CHEY SUBFAMILY"/>
    <property type="match status" value="1"/>
</dbReference>
<dbReference type="EMBL" id="FUZT01000026">
    <property type="protein sequence ID" value="SKC91764.1"/>
    <property type="molecule type" value="Genomic_DNA"/>
</dbReference>
<organism evidence="7 8">
    <name type="scientific">Maledivibacter halophilus</name>
    <dbReference type="NCBI Taxonomy" id="36842"/>
    <lineage>
        <taxon>Bacteria</taxon>
        <taxon>Bacillati</taxon>
        <taxon>Bacillota</taxon>
        <taxon>Clostridia</taxon>
        <taxon>Peptostreptococcales</taxon>
        <taxon>Caminicellaceae</taxon>
        <taxon>Maledivibacter</taxon>
    </lineage>
</organism>
<evidence type="ECO:0000256" key="3">
    <source>
        <dbReference type="ARBA" id="ARBA00024867"/>
    </source>
</evidence>
<evidence type="ECO:0000256" key="4">
    <source>
        <dbReference type="PROSITE-ProRule" id="PRU00169"/>
    </source>
</evidence>
<comment type="function">
    <text evidence="3">May play the central regulatory role in sporulation. It may be an element of the effector pathway responsible for the activation of sporulation genes in response to nutritional stress. Spo0A may act in concert with spo0H (a sigma factor) to control the expression of some genes that are critical to the sporulation process.</text>
</comment>
<reference evidence="7 8" key="1">
    <citation type="submission" date="2017-02" db="EMBL/GenBank/DDBJ databases">
        <authorList>
            <person name="Peterson S.W."/>
        </authorList>
    </citation>
    <scope>NUCLEOTIDE SEQUENCE [LARGE SCALE GENOMIC DNA]</scope>
    <source>
        <strain evidence="7 8">M1</strain>
    </source>
</reference>
<evidence type="ECO:0000259" key="6">
    <source>
        <dbReference type="PROSITE" id="PS50921"/>
    </source>
</evidence>
<feature type="modified residue" description="4-aspartylphosphate" evidence="4">
    <location>
        <position position="54"/>
    </location>
</feature>
<protein>
    <recommendedName>
        <fullName evidence="1">Stage 0 sporulation protein A homolog</fullName>
    </recommendedName>
</protein>